<dbReference type="KEGG" id="bmyo:BG05_5817"/>
<organism evidence="1 3">
    <name type="scientific">Bacillus mycoides</name>
    <dbReference type="NCBI Taxonomy" id="1405"/>
    <lineage>
        <taxon>Bacteria</taxon>
        <taxon>Bacillati</taxon>
        <taxon>Bacillota</taxon>
        <taxon>Bacilli</taxon>
        <taxon>Bacillales</taxon>
        <taxon>Bacillaceae</taxon>
        <taxon>Bacillus</taxon>
        <taxon>Bacillus cereus group</taxon>
    </lineage>
</organism>
<keyword evidence="4" id="KW-1185">Reference proteome</keyword>
<accession>A0AAP8GT88</accession>
<evidence type="ECO:0000313" key="1">
    <source>
        <dbReference type="EMBL" id="PJN66941.1"/>
    </source>
</evidence>
<dbReference type="EMBL" id="CP065875">
    <property type="protein sequence ID" value="QQA13488.1"/>
    <property type="molecule type" value="Genomic_DNA"/>
</dbReference>
<name>A0AAP8GT88_BACMY</name>
<protein>
    <recommendedName>
        <fullName evidence="5">Lipoprotein</fullName>
    </recommendedName>
</protein>
<evidence type="ECO:0000313" key="2">
    <source>
        <dbReference type="EMBL" id="QQA13488.1"/>
    </source>
</evidence>
<reference evidence="1 3" key="1">
    <citation type="submission" date="2016-10" db="EMBL/GenBank/DDBJ databases">
        <title>Genome Sequence of Bacillus weihenstephanensis GM6LP.</title>
        <authorList>
            <person name="Poehlein A."/>
            <person name="Wemheuer F."/>
            <person name="Hollensteiner J."/>
            <person name="Wemheuer B."/>
        </authorList>
    </citation>
    <scope>NUCLEOTIDE SEQUENCE [LARGE SCALE GENOMIC DNA]</scope>
    <source>
        <strain evidence="1 3">GM6LP</strain>
    </source>
</reference>
<reference evidence="2 4" key="2">
    <citation type="submission" date="2020-12" db="EMBL/GenBank/DDBJ databases">
        <title>FDA dAtabase for Regulatory Grade micrObial Sequences (FDA-ARGOS): Supporting development and validation of Infectious Disease Dx tests.</title>
        <authorList>
            <person name="Nelson B."/>
            <person name="Plummer A."/>
            <person name="Tallon L."/>
            <person name="Sadzewicz L."/>
            <person name="Zhao X."/>
            <person name="Boylan J."/>
            <person name="Ott S."/>
            <person name="Bowen H."/>
            <person name="Vavikolanu K."/>
            <person name="Mehta A."/>
            <person name="Aluvathingal J."/>
            <person name="Nadendla S."/>
            <person name="Myers T."/>
            <person name="Yan Y."/>
            <person name="Sichtig H."/>
        </authorList>
    </citation>
    <scope>NUCLEOTIDE SEQUENCE [LARGE SCALE GENOMIC DNA]</scope>
    <source>
        <strain evidence="2 4">FDAARGOS_924</strain>
        <plasmid evidence="2 4">unnamed1</plasmid>
    </source>
</reference>
<dbReference type="Proteomes" id="UP000596196">
    <property type="component" value="Plasmid unnamed1"/>
</dbReference>
<dbReference type="Proteomes" id="UP000236165">
    <property type="component" value="Unassembled WGS sequence"/>
</dbReference>
<gene>
    <name evidence="1" type="ORF">BACWE_46500</name>
    <name evidence="2" type="ORF">I6G81_00020</name>
</gene>
<evidence type="ECO:0000313" key="4">
    <source>
        <dbReference type="Proteomes" id="UP000596196"/>
    </source>
</evidence>
<evidence type="ECO:0008006" key="5">
    <source>
        <dbReference type="Google" id="ProtNLM"/>
    </source>
</evidence>
<dbReference type="PROSITE" id="PS51257">
    <property type="entry name" value="PROKAR_LIPOPROTEIN"/>
    <property type="match status" value="1"/>
</dbReference>
<dbReference type="AlphaFoldDB" id="A0AAP8GT88"/>
<keyword evidence="2" id="KW-0614">Plasmid</keyword>
<geneLocation type="plasmid" evidence="2 4">
    <name>unnamed1</name>
</geneLocation>
<sequence>MRQTRFLFVLIIFILGACSNDKWFTLKGESENWKGTYQGYTYDGNNEASELTLIYKGDPSEIKGNVEYKYETDGSGKGDGNVSLDQNSIKTKIICGGCTITNKNDVIKITMSWNDKTETFKLQSKK</sequence>
<proteinExistence type="predicted"/>
<evidence type="ECO:0000313" key="3">
    <source>
        <dbReference type="Proteomes" id="UP000236165"/>
    </source>
</evidence>
<dbReference type="EMBL" id="MKZQ01000061">
    <property type="protein sequence ID" value="PJN66941.1"/>
    <property type="molecule type" value="Genomic_DNA"/>
</dbReference>
<dbReference type="RefSeq" id="WP_016128191.1">
    <property type="nucleotide sequence ID" value="NZ_CP009690.1"/>
</dbReference>